<evidence type="ECO:0000313" key="1">
    <source>
        <dbReference type="EMBL" id="GBF03895.1"/>
    </source>
</evidence>
<name>A0A2I9DUA4_9DEIO</name>
<reference evidence="2" key="1">
    <citation type="submission" date="2018-01" db="EMBL/GenBank/DDBJ databases">
        <title>Draft Genome Sequence of the Radioresistant Bacterium Deinococcus aerius TR0125, Isolated from the Higher Atmosphere above Japan.</title>
        <authorList>
            <person name="Satoh K."/>
            <person name="Arai H."/>
            <person name="Sanzen T."/>
            <person name="Kawaguchi Y."/>
            <person name="Hayashi H."/>
            <person name="Yokobori S."/>
            <person name="Yamagishi A."/>
            <person name="Oono Y."/>
            <person name="Narumi I."/>
        </authorList>
    </citation>
    <scope>NUCLEOTIDE SEQUENCE [LARGE SCALE GENOMIC DNA]</scope>
    <source>
        <strain evidence="2">TR0125</strain>
    </source>
</reference>
<accession>A0A2I9DUA4</accession>
<dbReference type="EMBL" id="BFAG01000001">
    <property type="protein sequence ID" value="GBF03895.1"/>
    <property type="molecule type" value="Genomic_DNA"/>
</dbReference>
<sequence>MGADLRPELQPVAVVPLPVRCLPVEPPTPGTRVLARVILDGYTSVIVGRESDRPATLEWLDARRSKTPET</sequence>
<protein>
    <submittedName>
        <fullName evidence="1">Uncharacterized protein</fullName>
    </submittedName>
</protein>
<comment type="caution">
    <text evidence="1">The sequence shown here is derived from an EMBL/GenBank/DDBJ whole genome shotgun (WGS) entry which is preliminary data.</text>
</comment>
<gene>
    <name evidence="1" type="ORF">DAERI_010067</name>
</gene>
<dbReference type="Proteomes" id="UP000236569">
    <property type="component" value="Unassembled WGS sequence"/>
</dbReference>
<dbReference type="AlphaFoldDB" id="A0A2I9DUA4"/>
<proteinExistence type="predicted"/>
<evidence type="ECO:0000313" key="2">
    <source>
        <dbReference type="Proteomes" id="UP000236569"/>
    </source>
</evidence>
<organism evidence="1 2">
    <name type="scientific">Deinococcus aerius</name>
    <dbReference type="NCBI Taxonomy" id="200253"/>
    <lineage>
        <taxon>Bacteria</taxon>
        <taxon>Thermotogati</taxon>
        <taxon>Deinococcota</taxon>
        <taxon>Deinococci</taxon>
        <taxon>Deinococcales</taxon>
        <taxon>Deinococcaceae</taxon>
        <taxon>Deinococcus</taxon>
    </lineage>
</organism>
<keyword evidence="2" id="KW-1185">Reference proteome</keyword>